<accession>A0A8J5D3E7</accession>
<evidence type="ECO:0000313" key="3">
    <source>
        <dbReference type="Proteomes" id="UP000770661"/>
    </source>
</evidence>
<keyword evidence="3" id="KW-1185">Reference proteome</keyword>
<dbReference type="EMBL" id="JACEEZ010002694">
    <property type="protein sequence ID" value="KAG0728042.1"/>
    <property type="molecule type" value="Genomic_DNA"/>
</dbReference>
<protein>
    <submittedName>
        <fullName evidence="2">Uncharacterized protein</fullName>
    </submittedName>
</protein>
<reference evidence="2" key="1">
    <citation type="submission" date="2020-07" db="EMBL/GenBank/DDBJ databases">
        <title>The High-quality genome of the commercially important snow crab, Chionoecetes opilio.</title>
        <authorList>
            <person name="Jeong J.-H."/>
            <person name="Ryu S."/>
        </authorList>
    </citation>
    <scope>NUCLEOTIDE SEQUENCE</scope>
    <source>
        <strain evidence="2">MADBK_172401_WGS</strain>
        <tissue evidence="2">Digestive gland</tissue>
    </source>
</reference>
<organism evidence="2 3">
    <name type="scientific">Chionoecetes opilio</name>
    <name type="common">Atlantic snow crab</name>
    <name type="synonym">Cancer opilio</name>
    <dbReference type="NCBI Taxonomy" id="41210"/>
    <lineage>
        <taxon>Eukaryota</taxon>
        <taxon>Metazoa</taxon>
        <taxon>Ecdysozoa</taxon>
        <taxon>Arthropoda</taxon>
        <taxon>Crustacea</taxon>
        <taxon>Multicrustacea</taxon>
        <taxon>Malacostraca</taxon>
        <taxon>Eumalacostraca</taxon>
        <taxon>Eucarida</taxon>
        <taxon>Decapoda</taxon>
        <taxon>Pleocyemata</taxon>
        <taxon>Brachyura</taxon>
        <taxon>Eubrachyura</taxon>
        <taxon>Majoidea</taxon>
        <taxon>Majidae</taxon>
        <taxon>Chionoecetes</taxon>
    </lineage>
</organism>
<feature type="region of interest" description="Disordered" evidence="1">
    <location>
        <begin position="15"/>
        <end position="35"/>
    </location>
</feature>
<comment type="caution">
    <text evidence="2">The sequence shown here is derived from an EMBL/GenBank/DDBJ whole genome shotgun (WGS) entry which is preliminary data.</text>
</comment>
<proteinExistence type="predicted"/>
<name>A0A8J5D3E7_CHIOP</name>
<dbReference type="AlphaFoldDB" id="A0A8J5D3E7"/>
<evidence type="ECO:0000256" key="1">
    <source>
        <dbReference type="SAM" id="MobiDB-lite"/>
    </source>
</evidence>
<feature type="compositionally biased region" description="Low complexity" evidence="1">
    <location>
        <begin position="20"/>
        <end position="35"/>
    </location>
</feature>
<evidence type="ECO:0000313" key="2">
    <source>
        <dbReference type="EMBL" id="KAG0728042.1"/>
    </source>
</evidence>
<sequence>MHAVSYRRSAVPFPYSPITPSSSRRGLGVSSGSPSQNTALRDRFCFCVGGEPAFEARGRGECVDGCSPPWPTCDAGMLVTPPGGCTAGAEEDQEQRDRLAETKIQANGTLQVTTWRLLHSINPKLFLPGDEDYVRLGLEGKGGPLFDVPSVTVQVSRRWWARRCSAPSQGHHVCRHSLQARRLLLAIIVFW</sequence>
<dbReference type="Proteomes" id="UP000770661">
    <property type="component" value="Unassembled WGS sequence"/>
</dbReference>
<gene>
    <name evidence="2" type="ORF">GWK47_033294</name>
</gene>